<proteinExistence type="predicted"/>
<dbReference type="Pfam" id="PF10650">
    <property type="entry name" value="zf-C3H1"/>
    <property type="match status" value="1"/>
</dbReference>
<evidence type="ECO:0000313" key="5">
    <source>
        <dbReference type="EMBL" id="KAL3102310.1"/>
    </source>
</evidence>
<comment type="caution">
    <text evidence="5">The sequence shown here is derived from an EMBL/GenBank/DDBJ whole genome shotgun (WGS) entry which is preliminary data.</text>
</comment>
<gene>
    <name evidence="5" type="ORF">niasHS_003719</name>
</gene>
<dbReference type="EMBL" id="JBICCN010000026">
    <property type="protein sequence ID" value="KAL3102310.1"/>
    <property type="molecule type" value="Genomic_DNA"/>
</dbReference>
<evidence type="ECO:0000256" key="3">
    <source>
        <dbReference type="SAM" id="MobiDB-lite"/>
    </source>
</evidence>
<dbReference type="PROSITE" id="PS50103">
    <property type="entry name" value="ZF_C3H1"/>
    <property type="match status" value="1"/>
</dbReference>
<keyword evidence="1" id="KW-0479">Metal-binding</keyword>
<keyword evidence="1" id="KW-0862">Zinc</keyword>
<accession>A0ABD2KI40</accession>
<dbReference type="AlphaFoldDB" id="A0ABD2KI40"/>
<evidence type="ECO:0000313" key="6">
    <source>
        <dbReference type="Proteomes" id="UP001620645"/>
    </source>
</evidence>
<protein>
    <recommendedName>
        <fullName evidence="4">C3H1-type domain-containing protein</fullName>
    </recommendedName>
</protein>
<feature type="compositionally biased region" description="Polar residues" evidence="3">
    <location>
        <begin position="306"/>
        <end position="319"/>
    </location>
</feature>
<feature type="compositionally biased region" description="Basic and acidic residues" evidence="3">
    <location>
        <begin position="250"/>
        <end position="289"/>
    </location>
</feature>
<dbReference type="PANTHER" id="PTHR21563">
    <property type="entry name" value="ZINC FINGER C3H1 DOMAIN-CONTAINING PROTEIN"/>
    <property type="match status" value="1"/>
</dbReference>
<dbReference type="InterPro" id="IPR039278">
    <property type="entry name" value="Red1"/>
</dbReference>
<dbReference type="Proteomes" id="UP001620645">
    <property type="component" value="Unassembled WGS sequence"/>
</dbReference>
<evidence type="ECO:0000259" key="4">
    <source>
        <dbReference type="PROSITE" id="PS50103"/>
    </source>
</evidence>
<evidence type="ECO:0000256" key="2">
    <source>
        <dbReference type="SAM" id="Coils"/>
    </source>
</evidence>
<name>A0ABD2KI40_HETSC</name>
<keyword evidence="1" id="KW-0863">Zinc-finger</keyword>
<sequence>MELEEGEYVEEEELFTRNQRQKNKFQLSINGEHLNSSVLKRRREEDDYETVSMELESDPEMSKESKTTEHHSEDEVELLRRQLLSQVQMKKAKKQTMNERVSEMQKEMEGSENVESTERMNDLQRMSEKLRQLNEQLTEAQLLQSTIVRRKKRLQDSLIECEEELTRSQKKVSSVVEEIVGLWSQAAKDGLKATLTESKKEMNSRRISTDKENAHAIRTSEKNLTAENSSKRQRYNKEANTAAKSANLDQENRKKGNGKDKEDEKSRKTIRKDNEENPKKTREGLREESANVGQRGGREERRKSSSTRYSLTESMTVTVHTEKQKESNSQTERTVVAKGKANETTNSRNERVVETIGNAKEMTNSRNERGKGSANETTILQTERVVETIGNAKETTDSRHERTIQGNANETTILQTERVVETIGNAKETTDSRHERTIQGNANETTILQTERVMETIGNANEIANSVTKGSANETTILQTERAVEALQKSGVHNNVLQQRQEVANTEENIGKGRRENVTTEDIFVEKQQREVAETAPLSRLIGENDRIDGFLASIRAYRLNPRFSHRLLAHHSISNRLDPFVPLCPFQLHGRCADTNCPWQHENEYRMSEVDIVSEVIALWPNVCPRGMLPDQYATTLLANDRLEVVIGFLLSIMPEEAFSIRLDACSRIPRLPSKPIPTEESIEFVSLLSTKHFLHGSSTPIC</sequence>
<feature type="compositionally biased region" description="Acidic residues" evidence="3">
    <location>
        <begin position="1"/>
        <end position="13"/>
    </location>
</feature>
<keyword evidence="6" id="KW-1185">Reference proteome</keyword>
<feature type="domain" description="C3H1-type" evidence="4">
    <location>
        <begin position="579"/>
        <end position="605"/>
    </location>
</feature>
<dbReference type="InterPro" id="IPR019607">
    <property type="entry name" value="Putative_zinc-finger_domain"/>
</dbReference>
<feature type="compositionally biased region" description="Basic and acidic residues" evidence="3">
    <location>
        <begin position="197"/>
        <end position="221"/>
    </location>
</feature>
<feature type="compositionally biased region" description="Basic and acidic residues" evidence="3">
    <location>
        <begin position="60"/>
        <end position="75"/>
    </location>
</feature>
<feature type="region of interest" description="Disordered" evidence="3">
    <location>
        <begin position="196"/>
        <end position="348"/>
    </location>
</feature>
<evidence type="ECO:0000256" key="1">
    <source>
        <dbReference type="PROSITE-ProRule" id="PRU00723"/>
    </source>
</evidence>
<organism evidence="5 6">
    <name type="scientific">Heterodera schachtii</name>
    <name type="common">Sugarbeet cyst nematode worm</name>
    <name type="synonym">Tylenchus schachtii</name>
    <dbReference type="NCBI Taxonomy" id="97005"/>
    <lineage>
        <taxon>Eukaryota</taxon>
        <taxon>Metazoa</taxon>
        <taxon>Ecdysozoa</taxon>
        <taxon>Nematoda</taxon>
        <taxon>Chromadorea</taxon>
        <taxon>Rhabditida</taxon>
        <taxon>Tylenchina</taxon>
        <taxon>Tylenchomorpha</taxon>
        <taxon>Tylenchoidea</taxon>
        <taxon>Heteroderidae</taxon>
        <taxon>Heteroderinae</taxon>
        <taxon>Heterodera</taxon>
    </lineage>
</organism>
<dbReference type="GO" id="GO:0008270">
    <property type="term" value="F:zinc ion binding"/>
    <property type="evidence" value="ECO:0007669"/>
    <property type="project" value="UniProtKB-KW"/>
</dbReference>
<feature type="compositionally biased region" description="Polar residues" evidence="3">
    <location>
        <begin position="24"/>
        <end position="38"/>
    </location>
</feature>
<feature type="zinc finger region" description="C3H1-type" evidence="1">
    <location>
        <begin position="579"/>
        <end position="605"/>
    </location>
</feature>
<feature type="coiled-coil region" evidence="2">
    <location>
        <begin position="87"/>
        <end position="171"/>
    </location>
</feature>
<reference evidence="5 6" key="1">
    <citation type="submission" date="2024-10" db="EMBL/GenBank/DDBJ databases">
        <authorList>
            <person name="Kim D."/>
        </authorList>
    </citation>
    <scope>NUCLEOTIDE SEQUENCE [LARGE SCALE GENOMIC DNA]</scope>
    <source>
        <strain evidence="5">Taebaek</strain>
    </source>
</reference>
<feature type="compositionally biased region" description="Polar residues" evidence="3">
    <location>
        <begin position="238"/>
        <end position="249"/>
    </location>
</feature>
<dbReference type="PANTHER" id="PTHR21563:SF3">
    <property type="entry name" value="ZINC FINGER C3H1 DOMAIN-CONTAINING PROTEIN"/>
    <property type="match status" value="1"/>
</dbReference>
<feature type="region of interest" description="Disordered" evidence="3">
    <location>
        <begin position="1"/>
        <end position="75"/>
    </location>
</feature>
<keyword evidence="2" id="KW-0175">Coiled coil</keyword>
<dbReference type="InterPro" id="IPR000571">
    <property type="entry name" value="Znf_CCCH"/>
</dbReference>